<evidence type="ECO:0000313" key="1">
    <source>
        <dbReference type="EMBL" id="SET20911.1"/>
    </source>
</evidence>
<dbReference type="InterPro" id="IPR043737">
    <property type="entry name" value="DUF5682"/>
</dbReference>
<evidence type="ECO:0000313" key="2">
    <source>
        <dbReference type="Proteomes" id="UP000242642"/>
    </source>
</evidence>
<protein>
    <recommendedName>
        <fullName evidence="3">4-aminobutyrate aminotransferase</fullName>
    </recommendedName>
</protein>
<accession>A0A1I0CN51</accession>
<organism evidence="1 2">
    <name type="scientific">Thorsellia anophelis DSM 18579</name>
    <dbReference type="NCBI Taxonomy" id="1123402"/>
    <lineage>
        <taxon>Bacteria</taxon>
        <taxon>Pseudomonadati</taxon>
        <taxon>Pseudomonadota</taxon>
        <taxon>Gammaproteobacteria</taxon>
        <taxon>Enterobacterales</taxon>
        <taxon>Thorselliaceae</taxon>
        <taxon>Thorsellia</taxon>
    </lineage>
</organism>
<dbReference type="RefSeq" id="WP_093319655.1">
    <property type="nucleotide sequence ID" value="NZ_FOHV01000011.1"/>
</dbReference>
<gene>
    <name evidence="1" type="ORF">SAMN02583745_01692</name>
</gene>
<evidence type="ECO:0008006" key="3">
    <source>
        <dbReference type="Google" id="ProtNLM"/>
    </source>
</evidence>
<name>A0A1I0CN51_9GAMM</name>
<sequence length="802" mass="90766">MNYSKQNSPTIIGIRHHSPICAKLVCETITRIKPAIVLIEGPMDFNSRLDELFLSHELPIAIYSYGLPKNANSDRHHSSWTPFAEHSPEWQALIQAKSYGAHIRFMDLPAWHHAFHHISNRYADLSDHEQYDLISAFESKLCEELGLTNSDALWESLFESESDLDVLSEKLSLYFEQLRGETLGSLGNQAREKMMASWINWAVSCQDGPVLVVCGGYHAPMLAKLITQHDKKLTEPTLPPITECTQEQFTEDQFTTGSYLVPYTYKRLDAFTGYASGMPSPLWQQWVWKWGLEHAGMELLESIFKQLRRLGQAASTADMAATLLKAQGLAQLRGHTLPLRIDWLDALAGALIKDALEVPLPWSYRGTLLPHTDPMLVLIMDVISGNTIQGKLASQTPKAPLLAFVQDQIKRFKWQFPTTITLELLTEQDRHKSHFLHQLVILNIPGIILETNHKSEIAFQAFEKWHLQSPFEQKAALIEASIYGATAHAAASKKLESELYQLSHENNDCLIKLVELLNQAVFAGLNEFNHEILKQLEQMIARETQFEALGMVLDIAYPLYRHSASAGMRGRPILRTIIETAFDRSLWLCESYGFISSANTHKHILAFKAIWSITRDALAMPSEELNTLYPNLHPKRTIAVWQRKFMNQMAHPLSRGAALGGLISLSEHNEMNLDLLNHSVSLLESISIENIGDLLTGLLALARASLLHQDDFLHALNHLVLSFSEDEFLHALTSMRAAFSWLPARERGEISARILKINHIHNLPSEALTRPIEPDLALNFPLMQRLDKQIVNELVYWGLINE</sequence>
<dbReference type="AlphaFoldDB" id="A0A1I0CN51"/>
<dbReference type="STRING" id="1123402.SAMN02583745_01692"/>
<dbReference type="OrthoDB" id="9768066at2"/>
<proteinExistence type="predicted"/>
<dbReference type="Pfam" id="PF18934">
    <property type="entry name" value="DUF5682"/>
    <property type="match status" value="1"/>
</dbReference>
<dbReference type="EMBL" id="FOHV01000011">
    <property type="protein sequence ID" value="SET20911.1"/>
    <property type="molecule type" value="Genomic_DNA"/>
</dbReference>
<reference evidence="2" key="1">
    <citation type="submission" date="2016-10" db="EMBL/GenBank/DDBJ databases">
        <authorList>
            <person name="Varghese N."/>
            <person name="Submissions S."/>
        </authorList>
    </citation>
    <scope>NUCLEOTIDE SEQUENCE [LARGE SCALE GENOMIC DNA]</scope>
    <source>
        <strain evidence="2">DSM 18579</strain>
    </source>
</reference>
<keyword evidence="2" id="KW-1185">Reference proteome</keyword>
<dbReference type="Proteomes" id="UP000242642">
    <property type="component" value="Unassembled WGS sequence"/>
</dbReference>